<reference evidence="6" key="1">
    <citation type="submission" date="2015-08" db="EMBL/GenBank/DDBJ databases">
        <authorList>
            <person name="Varghese N."/>
        </authorList>
    </citation>
    <scope>NUCLEOTIDE SEQUENCE [LARGE SCALE GENOMIC DNA]</scope>
    <source>
        <strain evidence="6">DSM 17901</strain>
    </source>
</reference>
<evidence type="ECO:0000256" key="1">
    <source>
        <dbReference type="ARBA" id="ARBA00022500"/>
    </source>
</evidence>
<keyword evidence="1 3" id="KW-0145">Chemotaxis</keyword>
<dbReference type="HAMAP" id="MF_01440">
    <property type="entry name" value="CheD"/>
    <property type="match status" value="1"/>
</dbReference>
<dbReference type="PANTHER" id="PTHR35147:SF2">
    <property type="entry name" value="CHEMORECEPTOR GLUTAMINE DEAMIDASE CHED-RELATED"/>
    <property type="match status" value="1"/>
</dbReference>
<comment type="similarity">
    <text evidence="3">Belongs to the CheD family.</text>
</comment>
<evidence type="ECO:0000313" key="5">
    <source>
        <dbReference type="EMBL" id="CUA81445.1"/>
    </source>
</evidence>
<dbReference type="EC" id="3.5.1.44" evidence="3"/>
<dbReference type="GO" id="GO:0006935">
    <property type="term" value="P:chemotaxis"/>
    <property type="evidence" value="ECO:0007669"/>
    <property type="project" value="UniProtKB-UniRule"/>
</dbReference>
<dbReference type="Proteomes" id="UP000243535">
    <property type="component" value="Unassembled WGS sequence"/>
</dbReference>
<proteinExistence type="inferred from homology"/>
<keyword evidence="5" id="KW-0675">Receptor</keyword>
<dbReference type="AlphaFoldDB" id="A0A0K6GRU3"/>
<feature type="region of interest" description="Disordered" evidence="4">
    <location>
        <begin position="195"/>
        <end position="227"/>
    </location>
</feature>
<gene>
    <name evidence="3" type="primary">cheD</name>
    <name evidence="5" type="ORF">Ga0061063_0287</name>
</gene>
<dbReference type="Pfam" id="PF03975">
    <property type="entry name" value="CheD"/>
    <property type="match status" value="1"/>
</dbReference>
<evidence type="ECO:0000313" key="6">
    <source>
        <dbReference type="Proteomes" id="UP000243535"/>
    </source>
</evidence>
<keyword evidence="2 3" id="KW-0378">Hydrolase</keyword>
<dbReference type="InterPro" id="IPR038592">
    <property type="entry name" value="CheD-like_sf"/>
</dbReference>
<evidence type="ECO:0000256" key="4">
    <source>
        <dbReference type="SAM" id="MobiDB-lite"/>
    </source>
</evidence>
<keyword evidence="6" id="KW-1185">Reference proteome</keyword>
<dbReference type="InterPro" id="IPR011324">
    <property type="entry name" value="Cytotoxic_necrot_fac-like_cat"/>
</dbReference>
<comment type="catalytic activity">
    <reaction evidence="3">
        <text>L-glutaminyl-[protein] + H2O = L-glutamyl-[protein] + NH4(+)</text>
        <dbReference type="Rhea" id="RHEA:16441"/>
        <dbReference type="Rhea" id="RHEA-COMP:10207"/>
        <dbReference type="Rhea" id="RHEA-COMP:10208"/>
        <dbReference type="ChEBI" id="CHEBI:15377"/>
        <dbReference type="ChEBI" id="CHEBI:28938"/>
        <dbReference type="ChEBI" id="CHEBI:29973"/>
        <dbReference type="ChEBI" id="CHEBI:30011"/>
        <dbReference type="EC" id="3.5.1.44"/>
    </reaction>
</comment>
<dbReference type="InterPro" id="IPR005659">
    <property type="entry name" value="Chemorcpt_Glu_NH3ase_CheD"/>
</dbReference>
<feature type="compositionally biased region" description="Low complexity" evidence="4">
    <location>
        <begin position="201"/>
        <end position="210"/>
    </location>
</feature>
<accession>A0A0K6GRU3</accession>
<dbReference type="CDD" id="cd16352">
    <property type="entry name" value="CheD"/>
    <property type="match status" value="1"/>
</dbReference>
<evidence type="ECO:0000256" key="3">
    <source>
        <dbReference type="HAMAP-Rule" id="MF_01440"/>
    </source>
</evidence>
<dbReference type="Gene3D" id="3.30.1330.200">
    <property type="match status" value="1"/>
</dbReference>
<dbReference type="STRING" id="375574.GCA_001418035_00087"/>
<evidence type="ECO:0000256" key="2">
    <source>
        <dbReference type="ARBA" id="ARBA00022801"/>
    </source>
</evidence>
<dbReference type="PANTHER" id="PTHR35147">
    <property type="entry name" value="CHEMORECEPTOR GLUTAMINE DEAMIDASE CHED-RELATED"/>
    <property type="match status" value="1"/>
</dbReference>
<dbReference type="EMBL" id="CYHA01000001">
    <property type="protein sequence ID" value="CUA81445.1"/>
    <property type="molecule type" value="Genomic_DNA"/>
</dbReference>
<comment type="function">
    <text evidence="3">Probably deamidates glutamine residues to glutamate on methyl-accepting chemotaxis receptors (MCPs), playing an important role in chemotaxis.</text>
</comment>
<protein>
    <recommendedName>
        <fullName evidence="3">Probable chemoreceptor glutamine deamidase CheD</fullName>
        <ecNumber evidence="3">3.5.1.44</ecNumber>
    </recommendedName>
</protein>
<feature type="compositionally biased region" description="Low complexity" evidence="4">
    <location>
        <begin position="217"/>
        <end position="227"/>
    </location>
</feature>
<name>A0A0K6GRU3_9NEIS</name>
<organism evidence="5 6">
    <name type="scientific">Gulbenkiania indica</name>
    <dbReference type="NCBI Taxonomy" id="375574"/>
    <lineage>
        <taxon>Bacteria</taxon>
        <taxon>Pseudomonadati</taxon>
        <taxon>Pseudomonadota</taxon>
        <taxon>Betaproteobacteria</taxon>
        <taxon>Neisseriales</taxon>
        <taxon>Chromobacteriaceae</taxon>
        <taxon>Gulbenkiania</taxon>
    </lineage>
</organism>
<dbReference type="SUPFAM" id="SSF64438">
    <property type="entry name" value="CNF1/YfiH-like putative cysteine hydrolases"/>
    <property type="match status" value="1"/>
</dbReference>
<dbReference type="NCBIfam" id="NF010013">
    <property type="entry name" value="PRK13487.1"/>
    <property type="match status" value="1"/>
</dbReference>
<dbReference type="GO" id="GO:0050568">
    <property type="term" value="F:protein-glutamine glutaminase activity"/>
    <property type="evidence" value="ECO:0007669"/>
    <property type="project" value="UniProtKB-UniRule"/>
</dbReference>
<sequence>MDDGSGRYYDRQFRREAFKLLPGDYRVAQDGRLFVTVLGSCVAACLRDPRSGVAGMNHFLLPAGDGRQTLTELPARYGVQAMELLIGALQKLGASRQRLEAKLFGGATVLDGLTQTNVGEQNIAFVRTYLEREGIAVVAEDLGGTEPRRVYFFTDSGQVMVRRLRPAGSRAVVREEARYRDRVLRQAPEDGGVELFNERWGASAPDAAASPSPPPTARGRAGGPSSA</sequence>
<dbReference type="OrthoDB" id="9807202at2"/>
<dbReference type="RefSeq" id="WP_072242778.1">
    <property type="nucleotide sequence ID" value="NZ_CYHA01000001.1"/>
</dbReference>